<dbReference type="EMBL" id="MFVL01000010">
    <property type="protein sequence ID" value="OGJ01818.1"/>
    <property type="molecule type" value="Genomic_DNA"/>
</dbReference>
<organism evidence="2 3">
    <name type="scientific">Candidatus Nomurabacteria bacterium RIFCSPLOWO2_02_FULL_40_67</name>
    <dbReference type="NCBI Taxonomy" id="1801787"/>
    <lineage>
        <taxon>Bacteria</taxon>
        <taxon>Candidatus Nomuraibacteriota</taxon>
    </lineage>
</organism>
<evidence type="ECO:0000256" key="1">
    <source>
        <dbReference type="SAM" id="Phobius"/>
    </source>
</evidence>
<evidence type="ECO:0000313" key="3">
    <source>
        <dbReference type="Proteomes" id="UP000177693"/>
    </source>
</evidence>
<keyword evidence="1" id="KW-0472">Membrane</keyword>
<evidence type="ECO:0000313" key="2">
    <source>
        <dbReference type="EMBL" id="OGJ01818.1"/>
    </source>
</evidence>
<feature type="transmembrane region" description="Helical" evidence="1">
    <location>
        <begin position="12"/>
        <end position="40"/>
    </location>
</feature>
<gene>
    <name evidence="2" type="ORF">A3I23_03470</name>
</gene>
<evidence type="ECO:0008006" key="4">
    <source>
        <dbReference type="Google" id="ProtNLM"/>
    </source>
</evidence>
<keyword evidence="1" id="KW-0812">Transmembrane</keyword>
<feature type="transmembrane region" description="Helical" evidence="1">
    <location>
        <begin position="129"/>
        <end position="151"/>
    </location>
</feature>
<name>A0A1F6Y632_9BACT</name>
<keyword evidence="1" id="KW-1133">Transmembrane helix</keyword>
<accession>A0A1F6Y632</accession>
<sequence length="156" mass="17261">MDYVQLLEGMKAHPYTAMIAASVVQGRITALFVGAFLAQGGNVSPIFAYGIFCVMDVLGDILYYELGRMGRVGGMLLTRKSWREKLSQLNKGRLEQNFSYAIFISKVTMVGSKPVIVAMGVGKVPFLRFLKVATLCALVSLLMYMIVGYFLGQWIL</sequence>
<protein>
    <recommendedName>
        <fullName evidence="4">DedA family protein</fullName>
    </recommendedName>
</protein>
<dbReference type="Proteomes" id="UP000177693">
    <property type="component" value="Unassembled WGS sequence"/>
</dbReference>
<comment type="caution">
    <text evidence="2">The sequence shown here is derived from an EMBL/GenBank/DDBJ whole genome shotgun (WGS) entry which is preliminary data.</text>
</comment>
<feature type="transmembrane region" description="Helical" evidence="1">
    <location>
        <begin position="46"/>
        <end position="66"/>
    </location>
</feature>
<dbReference type="AlphaFoldDB" id="A0A1F6Y632"/>
<proteinExistence type="predicted"/>
<reference evidence="2 3" key="1">
    <citation type="journal article" date="2016" name="Nat. Commun.">
        <title>Thousands of microbial genomes shed light on interconnected biogeochemical processes in an aquifer system.</title>
        <authorList>
            <person name="Anantharaman K."/>
            <person name="Brown C.T."/>
            <person name="Hug L.A."/>
            <person name="Sharon I."/>
            <person name="Castelle C.J."/>
            <person name="Probst A.J."/>
            <person name="Thomas B.C."/>
            <person name="Singh A."/>
            <person name="Wilkins M.J."/>
            <person name="Karaoz U."/>
            <person name="Brodie E.L."/>
            <person name="Williams K.H."/>
            <person name="Hubbard S.S."/>
            <person name="Banfield J.F."/>
        </authorList>
    </citation>
    <scope>NUCLEOTIDE SEQUENCE [LARGE SCALE GENOMIC DNA]</scope>
</reference>